<dbReference type="AlphaFoldDB" id="A0AAE2CJZ3"/>
<evidence type="ECO:0000313" key="1">
    <source>
        <dbReference type="EMBL" id="KAK4424970.1"/>
    </source>
</evidence>
<name>A0AAE2CJZ3_9LAMI</name>
<proteinExistence type="predicted"/>
<comment type="caution">
    <text evidence="1">The sequence shown here is derived from an EMBL/GenBank/DDBJ whole genome shotgun (WGS) entry which is preliminary data.</text>
</comment>
<keyword evidence="2" id="KW-1185">Reference proteome</keyword>
<dbReference type="EMBL" id="JACGWO010000006">
    <property type="protein sequence ID" value="KAK4424970.1"/>
    <property type="molecule type" value="Genomic_DNA"/>
</dbReference>
<gene>
    <name evidence="1" type="ORF">Salat_1690600</name>
</gene>
<protein>
    <submittedName>
        <fullName evidence="1">Uncharacterized protein</fullName>
    </submittedName>
</protein>
<reference evidence="1" key="2">
    <citation type="journal article" date="2024" name="Plant">
        <title>Genomic evolution and insights into agronomic trait innovations of Sesamum species.</title>
        <authorList>
            <person name="Miao H."/>
            <person name="Wang L."/>
            <person name="Qu L."/>
            <person name="Liu H."/>
            <person name="Sun Y."/>
            <person name="Le M."/>
            <person name="Wang Q."/>
            <person name="Wei S."/>
            <person name="Zheng Y."/>
            <person name="Lin W."/>
            <person name="Duan Y."/>
            <person name="Cao H."/>
            <person name="Xiong S."/>
            <person name="Wang X."/>
            <person name="Wei L."/>
            <person name="Li C."/>
            <person name="Ma Q."/>
            <person name="Ju M."/>
            <person name="Zhao R."/>
            <person name="Li G."/>
            <person name="Mu C."/>
            <person name="Tian Q."/>
            <person name="Mei H."/>
            <person name="Zhang T."/>
            <person name="Gao T."/>
            <person name="Zhang H."/>
        </authorList>
    </citation>
    <scope>NUCLEOTIDE SEQUENCE</scope>
    <source>
        <strain evidence="1">3651</strain>
    </source>
</reference>
<sequence length="134" mass="15134">MQPYPNFCRPVYYVGLRLVISGSAHRLGCERPNQGPRFSAMTPGILGQKDENPMHVDLTWCDFHIHVHHLPLSRMNLGIAQHIGNRLVLFRDMEMDEQGYSPGATMRLGNISKYCELLFSEGFVVSGEDTPYGP</sequence>
<reference evidence="1" key="1">
    <citation type="submission" date="2020-06" db="EMBL/GenBank/DDBJ databases">
        <authorList>
            <person name="Li T."/>
            <person name="Hu X."/>
            <person name="Zhang T."/>
            <person name="Song X."/>
            <person name="Zhang H."/>
            <person name="Dai N."/>
            <person name="Sheng W."/>
            <person name="Hou X."/>
            <person name="Wei L."/>
        </authorList>
    </citation>
    <scope>NUCLEOTIDE SEQUENCE</scope>
    <source>
        <strain evidence="1">3651</strain>
        <tissue evidence="1">Leaf</tissue>
    </source>
</reference>
<organism evidence="1 2">
    <name type="scientific">Sesamum alatum</name>
    <dbReference type="NCBI Taxonomy" id="300844"/>
    <lineage>
        <taxon>Eukaryota</taxon>
        <taxon>Viridiplantae</taxon>
        <taxon>Streptophyta</taxon>
        <taxon>Embryophyta</taxon>
        <taxon>Tracheophyta</taxon>
        <taxon>Spermatophyta</taxon>
        <taxon>Magnoliopsida</taxon>
        <taxon>eudicotyledons</taxon>
        <taxon>Gunneridae</taxon>
        <taxon>Pentapetalae</taxon>
        <taxon>asterids</taxon>
        <taxon>lamiids</taxon>
        <taxon>Lamiales</taxon>
        <taxon>Pedaliaceae</taxon>
        <taxon>Sesamum</taxon>
    </lineage>
</organism>
<evidence type="ECO:0000313" key="2">
    <source>
        <dbReference type="Proteomes" id="UP001293254"/>
    </source>
</evidence>
<accession>A0AAE2CJZ3</accession>
<dbReference type="Proteomes" id="UP001293254">
    <property type="component" value="Unassembled WGS sequence"/>
</dbReference>